<evidence type="ECO:0000313" key="11">
    <source>
        <dbReference type="Proteomes" id="UP000186098"/>
    </source>
</evidence>
<keyword evidence="5 8" id="KW-0808">Transferase</keyword>
<evidence type="ECO:0000259" key="9">
    <source>
        <dbReference type="Pfam" id="PF04413"/>
    </source>
</evidence>
<dbReference type="AlphaFoldDB" id="A0A1N7L098"/>
<reference evidence="11" key="1">
    <citation type="submission" date="2017-01" db="EMBL/GenBank/DDBJ databases">
        <authorList>
            <person name="Varghese N."/>
            <person name="Submissions S."/>
        </authorList>
    </citation>
    <scope>NUCLEOTIDE SEQUENCE [LARGE SCALE GENOMIC DNA]</scope>
    <source>
        <strain evidence="11">DSM 18714</strain>
    </source>
</reference>
<evidence type="ECO:0000256" key="4">
    <source>
        <dbReference type="ARBA" id="ARBA00019077"/>
    </source>
</evidence>
<protein>
    <recommendedName>
        <fullName evidence="4 8">3-deoxy-D-manno-octulosonic acid transferase</fullName>
        <shortName evidence="8">Kdo transferase</shortName>
        <ecNumber evidence="3 8">2.4.99.12</ecNumber>
    </recommendedName>
    <alternativeName>
        <fullName evidence="6 8">Lipid IV(A) 3-deoxy-D-manno-octulosonic acid transferase</fullName>
    </alternativeName>
</protein>
<evidence type="ECO:0000256" key="6">
    <source>
        <dbReference type="ARBA" id="ARBA00031445"/>
    </source>
</evidence>
<dbReference type="InterPro" id="IPR007507">
    <property type="entry name" value="Glycos_transf_N"/>
</dbReference>
<accession>A0A1N7L098</accession>
<evidence type="ECO:0000256" key="5">
    <source>
        <dbReference type="ARBA" id="ARBA00022679"/>
    </source>
</evidence>
<keyword evidence="8" id="KW-0472">Membrane</keyword>
<dbReference type="Pfam" id="PF04413">
    <property type="entry name" value="Glycos_transf_N"/>
    <property type="match status" value="1"/>
</dbReference>
<dbReference type="UniPathway" id="UPA00958"/>
<dbReference type="Proteomes" id="UP000186098">
    <property type="component" value="Unassembled WGS sequence"/>
</dbReference>
<dbReference type="Gene3D" id="3.40.50.11720">
    <property type="entry name" value="3-Deoxy-D-manno-octulosonic-acid transferase, N-terminal domain"/>
    <property type="match status" value="1"/>
</dbReference>
<evidence type="ECO:0000256" key="1">
    <source>
        <dbReference type="ARBA" id="ARBA00003394"/>
    </source>
</evidence>
<dbReference type="STRING" id="407234.SAMN05421795_102380"/>
<dbReference type="RefSeq" id="WP_076364125.1">
    <property type="nucleotide sequence ID" value="NZ_FTOM01000002.1"/>
</dbReference>
<dbReference type="GO" id="GO:0005886">
    <property type="term" value="C:plasma membrane"/>
    <property type="evidence" value="ECO:0007669"/>
    <property type="project" value="UniProtKB-SubCell"/>
</dbReference>
<dbReference type="EC" id="2.4.99.12" evidence="3 8"/>
<dbReference type="GO" id="GO:0009244">
    <property type="term" value="P:lipopolysaccharide core region biosynthetic process"/>
    <property type="evidence" value="ECO:0007669"/>
    <property type="project" value="UniProtKB-UniRule"/>
</dbReference>
<evidence type="ECO:0000256" key="7">
    <source>
        <dbReference type="ARBA" id="ARBA00049183"/>
    </source>
</evidence>
<dbReference type="GO" id="GO:0043842">
    <property type="term" value="F:Kdo transferase activity"/>
    <property type="evidence" value="ECO:0007669"/>
    <property type="project" value="UniProtKB-EC"/>
</dbReference>
<keyword evidence="8" id="KW-1003">Cell membrane</keyword>
<proteinExistence type="inferred from homology"/>
<evidence type="ECO:0000256" key="3">
    <source>
        <dbReference type="ARBA" id="ARBA00012621"/>
    </source>
</evidence>
<comment type="pathway">
    <text evidence="2 8">Bacterial outer membrane biogenesis; LPS core biosynthesis.</text>
</comment>
<keyword evidence="8" id="KW-0448">Lipopolysaccharide biosynthesis</keyword>
<keyword evidence="11" id="KW-1185">Reference proteome</keyword>
<evidence type="ECO:0000256" key="2">
    <source>
        <dbReference type="ARBA" id="ARBA00004713"/>
    </source>
</evidence>
<organism evidence="10 11">
    <name type="scientific">Phaeovulum vinaykumarii</name>
    <dbReference type="NCBI Taxonomy" id="407234"/>
    <lineage>
        <taxon>Bacteria</taxon>
        <taxon>Pseudomonadati</taxon>
        <taxon>Pseudomonadota</taxon>
        <taxon>Alphaproteobacteria</taxon>
        <taxon>Rhodobacterales</taxon>
        <taxon>Paracoccaceae</taxon>
        <taxon>Phaeovulum</taxon>
    </lineage>
</organism>
<dbReference type="PANTHER" id="PTHR42755">
    <property type="entry name" value="3-DEOXY-MANNO-OCTULOSONATE CYTIDYLYLTRANSFERASE"/>
    <property type="match status" value="1"/>
</dbReference>
<evidence type="ECO:0000313" key="10">
    <source>
        <dbReference type="EMBL" id="SIS67258.1"/>
    </source>
</evidence>
<sequence length="438" mass="45476">MGPLGGLFASVPLALPEGEGSPRLWLVATEPGAQGAAAELARQIHRIEPEAQLALCLVGRAEAPADPTPPPGTLQRLDEVPGAGPVSRFLRRWRPDLIVLLGHALPDTLIGEAQAAGVPLALADARISLPQKPSRRRRPAGSAGELAGRVTGTAAGPAIVPQGSLLRGPRQSRTATLLGRIGRFWLRDAASASALQALGIAPERIAHPGTITDAPEPLSCTEAERAALAELLRARPVWLAAGLPAAELDWVLRAHLNGLRHAHRLLLILVPADPAEAETLADHCAAEGLAVARRARDEEPEEDIQVLVAGDQVEMGLWYRLAPLCWMGGTGRGAGSTRAPFEAAALGSAIIHGPRVDPYAGQYARLAAARAMRLVAGPAALADAVTDLLAPDKAALLAHNAWASCCAGAGVAQRVAEDVLDHVDALHAVPPRPRGGAG</sequence>
<comment type="function">
    <text evidence="1 8">Involved in lipopolysaccharide (LPS) biosynthesis. Catalyzes the transfer of 3-deoxy-D-manno-octulosonate (Kdo) residue(s) from CMP-Kdo to lipid IV(A), the tetraacyldisaccharide-1,4'-bisphosphate precursor of lipid A.</text>
</comment>
<dbReference type="InterPro" id="IPR038107">
    <property type="entry name" value="Glycos_transf_N_sf"/>
</dbReference>
<dbReference type="GO" id="GO:0009245">
    <property type="term" value="P:lipid A biosynthetic process"/>
    <property type="evidence" value="ECO:0007669"/>
    <property type="project" value="TreeGrafter"/>
</dbReference>
<dbReference type="EMBL" id="FTOM01000002">
    <property type="protein sequence ID" value="SIS67258.1"/>
    <property type="molecule type" value="Genomic_DNA"/>
</dbReference>
<comment type="subcellular location">
    <subcellularLocation>
        <location evidence="8">Cell membrane</location>
    </subcellularLocation>
</comment>
<dbReference type="OrthoDB" id="9789797at2"/>
<evidence type="ECO:0000256" key="8">
    <source>
        <dbReference type="RuleBase" id="RU365103"/>
    </source>
</evidence>
<gene>
    <name evidence="10" type="ORF">SAMN05421795_102380</name>
</gene>
<feature type="domain" description="3-deoxy-D-manno-octulosonic-acid transferase N-terminal" evidence="9">
    <location>
        <begin position="24"/>
        <end position="138"/>
    </location>
</feature>
<dbReference type="PANTHER" id="PTHR42755:SF1">
    <property type="entry name" value="3-DEOXY-D-MANNO-OCTULOSONIC ACID TRANSFERASE, MITOCHONDRIAL-RELATED"/>
    <property type="match status" value="1"/>
</dbReference>
<dbReference type="InterPro" id="IPR039901">
    <property type="entry name" value="Kdotransferase"/>
</dbReference>
<dbReference type="Gene3D" id="3.40.50.2000">
    <property type="entry name" value="Glycogen Phosphorylase B"/>
    <property type="match status" value="1"/>
</dbReference>
<name>A0A1N7L098_9RHOB</name>
<comment type="catalytic activity">
    <reaction evidence="7 8">
        <text>lipid IVA (E. coli) + CMP-3-deoxy-beta-D-manno-octulosonate = alpha-Kdo-(2-&gt;6)-lipid IVA (E. coli) + CMP + H(+)</text>
        <dbReference type="Rhea" id="RHEA:28066"/>
        <dbReference type="ChEBI" id="CHEBI:15378"/>
        <dbReference type="ChEBI" id="CHEBI:58603"/>
        <dbReference type="ChEBI" id="CHEBI:60364"/>
        <dbReference type="ChEBI" id="CHEBI:60377"/>
        <dbReference type="ChEBI" id="CHEBI:85987"/>
        <dbReference type="EC" id="2.4.99.12"/>
    </reaction>
</comment>
<comment type="similarity">
    <text evidence="8">Belongs to the glycosyltransferase group 1 family.</text>
</comment>